<dbReference type="EMBL" id="AHKH01000140">
    <property type="protein sequence ID" value="EHQ59376.1"/>
    <property type="molecule type" value="Genomic_DNA"/>
</dbReference>
<comment type="caution">
    <text evidence="1">The sequence shown here is derived from an EMBL/GenBank/DDBJ whole genome shotgun (WGS) entry which is preliminary data.</text>
</comment>
<protein>
    <submittedName>
        <fullName evidence="1">Uncharacterized protein</fullName>
    </submittedName>
</protein>
<reference evidence="1 2" key="1">
    <citation type="journal article" date="2012" name="J. Bacteriol.">
        <title>Genome Sequence of the Pattern-Forming Social Bacterium Paenibacillus dendritiformis C454 Chiral Morphotype.</title>
        <authorList>
            <person name="Sirota-Madi A."/>
            <person name="Olender T."/>
            <person name="Helman Y."/>
            <person name="Brainis I."/>
            <person name="Finkelshtein A."/>
            <person name="Roth D."/>
            <person name="Hagai E."/>
            <person name="Leshkowitz D."/>
            <person name="Brodsky L."/>
            <person name="Galatenko V."/>
            <person name="Nikolaev V."/>
            <person name="Gutnick D.L."/>
            <person name="Lancet D."/>
            <person name="Ben-Jacob E."/>
        </authorList>
    </citation>
    <scope>NUCLEOTIDE SEQUENCE [LARGE SCALE GENOMIC DNA]</scope>
    <source>
        <strain evidence="1 2">C454</strain>
    </source>
</reference>
<organism evidence="1 2">
    <name type="scientific">Paenibacillus dendritiformis C454</name>
    <dbReference type="NCBI Taxonomy" id="1131935"/>
    <lineage>
        <taxon>Bacteria</taxon>
        <taxon>Bacillati</taxon>
        <taxon>Bacillota</taxon>
        <taxon>Bacilli</taxon>
        <taxon>Bacillales</taxon>
        <taxon>Paenibacillaceae</taxon>
        <taxon>Paenibacillus</taxon>
    </lineage>
</organism>
<evidence type="ECO:0000313" key="1">
    <source>
        <dbReference type="EMBL" id="EHQ59376.1"/>
    </source>
</evidence>
<dbReference type="AlphaFoldDB" id="H3SNH3"/>
<dbReference type="Proteomes" id="UP000003900">
    <property type="component" value="Unassembled WGS sequence"/>
</dbReference>
<evidence type="ECO:0000313" key="2">
    <source>
        <dbReference type="Proteomes" id="UP000003900"/>
    </source>
</evidence>
<dbReference type="PATRIC" id="fig|1131935.3.peg.5320"/>
<name>H3SNH3_9BACL</name>
<sequence length="84" mass="9382">MEWMTGAADVLAGNDGRIYGMYFRTYQTLKGVSERLRAPDGSSPSARRGPMLAQVMRLLAEQGLPDKELILTEWNSTVYQGIDE</sequence>
<accession>H3SNH3</accession>
<gene>
    <name evidence="1" type="ORF">PDENDC454_25616</name>
</gene>
<keyword evidence="2" id="KW-1185">Reference proteome</keyword>
<proteinExistence type="predicted"/>